<sequence length="47" mass="5387">MFERQRFELRTQNVLSFTGKRNGVEDGRCASVRAATCIFLLRLGLEP</sequence>
<dbReference type="EMBL" id="APVH01000038">
    <property type="protein sequence ID" value="EPX78860.1"/>
    <property type="molecule type" value="Genomic_DNA"/>
</dbReference>
<evidence type="ECO:0000313" key="2">
    <source>
        <dbReference type="Proteomes" id="UP000015347"/>
    </source>
</evidence>
<accession>S9RL43</accession>
<evidence type="ECO:0000313" key="1">
    <source>
        <dbReference type="EMBL" id="EPX78860.1"/>
    </source>
</evidence>
<comment type="caution">
    <text evidence="1">The sequence shown here is derived from an EMBL/GenBank/DDBJ whole genome shotgun (WGS) entry which is preliminary data.</text>
</comment>
<protein>
    <submittedName>
        <fullName evidence="1">Uncharacterized protein</fullName>
    </submittedName>
</protein>
<name>S9RL43_9RHOB</name>
<keyword evidence="2" id="KW-1185">Reference proteome</keyword>
<gene>
    <name evidence="1" type="ORF">Salmuc_04443</name>
</gene>
<organism evidence="1 2">
    <name type="scientific">Salipiger mucosus DSM 16094</name>
    <dbReference type="NCBI Taxonomy" id="1123237"/>
    <lineage>
        <taxon>Bacteria</taxon>
        <taxon>Pseudomonadati</taxon>
        <taxon>Pseudomonadota</taxon>
        <taxon>Alphaproteobacteria</taxon>
        <taxon>Rhodobacterales</taxon>
        <taxon>Roseobacteraceae</taxon>
        <taxon>Salipiger</taxon>
    </lineage>
</organism>
<dbReference type="Proteomes" id="UP000015347">
    <property type="component" value="Unassembled WGS sequence"/>
</dbReference>
<proteinExistence type="predicted"/>
<dbReference type="HOGENOM" id="CLU_3172998_0_0_5"/>
<dbReference type="AlphaFoldDB" id="S9RL43"/>
<reference evidence="2" key="1">
    <citation type="journal article" date="2014" name="Stand. Genomic Sci.">
        <title>Genome sequence of the exopolysaccharide-producing Salipiger mucosus type strain (DSM 16094(T)), a moderately halophilic member of the Roseobacter clade.</title>
        <authorList>
            <person name="Riedel T."/>
            <person name="Spring S."/>
            <person name="Fiebig A."/>
            <person name="Petersen J."/>
            <person name="Kyrpides N.C."/>
            <person name="Goker M."/>
            <person name="Klenk H.P."/>
        </authorList>
    </citation>
    <scope>NUCLEOTIDE SEQUENCE [LARGE SCALE GENOMIC DNA]</scope>
    <source>
        <strain evidence="2">DSM 16094</strain>
    </source>
</reference>